<dbReference type="STRING" id="682795.AciX8_4790"/>
<protein>
    <submittedName>
        <fullName evidence="1">Uncharacterized protein</fullName>
    </submittedName>
</protein>
<gene>
    <name evidence="1" type="ordered locus">AciX8_4790</name>
</gene>
<dbReference type="AlphaFoldDB" id="G8NYK0"/>
<dbReference type="Proteomes" id="UP000007113">
    <property type="component" value="Chromosome"/>
</dbReference>
<keyword evidence="2" id="KW-1185">Reference proteome</keyword>
<name>G8NYK0_GRAMM</name>
<dbReference type="HOGENOM" id="CLU_2464704_0_0_0"/>
<dbReference type="EMBL" id="CP003130">
    <property type="protein sequence ID" value="AEU39059.1"/>
    <property type="molecule type" value="Genomic_DNA"/>
</dbReference>
<evidence type="ECO:0000313" key="1">
    <source>
        <dbReference type="EMBL" id="AEU39059.1"/>
    </source>
</evidence>
<proteinExistence type="predicted"/>
<dbReference type="KEGG" id="gma:AciX8_4790"/>
<reference evidence="1 2" key="1">
    <citation type="submission" date="2011-11" db="EMBL/GenBank/DDBJ databases">
        <title>Complete sequence of Granulicella mallensis MP5ACTX8.</title>
        <authorList>
            <consortium name="US DOE Joint Genome Institute"/>
            <person name="Lucas S."/>
            <person name="Copeland A."/>
            <person name="Lapidus A."/>
            <person name="Cheng J.-F."/>
            <person name="Goodwin L."/>
            <person name="Pitluck S."/>
            <person name="Peters L."/>
            <person name="Lu M."/>
            <person name="Detter J.C."/>
            <person name="Han C."/>
            <person name="Tapia R."/>
            <person name="Land M."/>
            <person name="Hauser L."/>
            <person name="Kyrpides N."/>
            <person name="Ivanova N."/>
            <person name="Mikhailova N."/>
            <person name="Pagani I."/>
            <person name="Rawat S."/>
            <person name="Mannisto M."/>
            <person name="Haggblom M."/>
            <person name="Woyke T."/>
        </authorList>
    </citation>
    <scope>NUCLEOTIDE SEQUENCE [LARGE SCALE GENOMIC DNA]</scope>
    <source>
        <strain evidence="2">ATCC BAA-1857 / DSM 23137 / MP5ACTX8</strain>
    </source>
</reference>
<sequence length="88" mass="9884">MLLIYSLPSMSVAVPDEADIPGKGSNCDNRLLSGKPRHIYCRNFESAEHCFDVFLISTSALLVHADYLRMKLCESVFLACLYLDMLIP</sequence>
<evidence type="ECO:0000313" key="2">
    <source>
        <dbReference type="Proteomes" id="UP000007113"/>
    </source>
</evidence>
<organism evidence="1 2">
    <name type="scientific">Granulicella mallensis (strain ATCC BAA-1857 / DSM 23137 / MP5ACTX8)</name>
    <dbReference type="NCBI Taxonomy" id="682795"/>
    <lineage>
        <taxon>Bacteria</taxon>
        <taxon>Pseudomonadati</taxon>
        <taxon>Acidobacteriota</taxon>
        <taxon>Terriglobia</taxon>
        <taxon>Terriglobales</taxon>
        <taxon>Acidobacteriaceae</taxon>
        <taxon>Granulicella</taxon>
    </lineage>
</organism>
<accession>G8NYK0</accession>